<comment type="similarity">
    <text evidence="3">Belongs to the fucoxanthin chlorophyll protein family.</text>
</comment>
<dbReference type="InterPro" id="IPR022796">
    <property type="entry name" value="Chloroa_b-bind"/>
</dbReference>
<dbReference type="GO" id="GO:0009507">
    <property type="term" value="C:chloroplast"/>
    <property type="evidence" value="ECO:0007669"/>
    <property type="project" value="UniProtKB-SubCell"/>
</dbReference>
<keyword evidence="9" id="KW-0148">Chlorophyll</keyword>
<feature type="compositionally biased region" description="Polar residues" evidence="10">
    <location>
        <begin position="30"/>
        <end position="40"/>
    </location>
</feature>
<keyword evidence="8" id="KW-0437">Light-harvesting polypeptide</keyword>
<evidence type="ECO:0000256" key="7">
    <source>
        <dbReference type="ARBA" id="ARBA00022640"/>
    </source>
</evidence>
<evidence type="ECO:0000256" key="8">
    <source>
        <dbReference type="ARBA" id="ARBA00023243"/>
    </source>
</evidence>
<feature type="binding site" description="axial binding residue" evidence="9">
    <location>
        <position position="135"/>
    </location>
    <ligand>
        <name>chlorophyll b</name>
        <dbReference type="ChEBI" id="CHEBI:61721"/>
        <label>1</label>
    </ligand>
    <ligandPart>
        <name>Mg</name>
        <dbReference type="ChEBI" id="CHEBI:25107"/>
    </ligandPart>
</feature>
<sequence length="273" mass="28583">MKTSAIVLVAGLSAANAFAPASSFNGVGLASTTRASSSAPQMILGWKKKSPKAPEPPAPVSKRGTPAKKVAPPATSSKFSSKKPAPVQQAPPSTELAIEFGSDVEAPFWDPVQLSADKSEETLAWYRSAELKHGRVAMLACLGTFVNGAGIALPDPVFQGTSKSFDALTQIANERPAAVFQVILAIAAIEALSVQLPEGRFPGDLGFDPLKQTAVYEGKGQFDALRLRELKNGRLAMIGIAGMWAQEALTGQGVFEQLAAGHYSPVGDGQGYF</sequence>
<feature type="signal peptide" evidence="11">
    <location>
        <begin position="1"/>
        <end position="17"/>
    </location>
</feature>
<feature type="binding site" evidence="9">
    <location>
        <position position="232"/>
    </location>
    <ligand>
        <name>chlorophyll a</name>
        <dbReference type="ChEBI" id="CHEBI:58416"/>
        <label>1</label>
    </ligand>
</feature>
<feature type="binding site" evidence="9">
    <location>
        <position position="115"/>
    </location>
    <ligand>
        <name>chlorophyll a</name>
        <dbReference type="ChEBI" id="CHEBI:58416"/>
        <label>1</label>
    </ligand>
</feature>
<evidence type="ECO:0000256" key="4">
    <source>
        <dbReference type="ARBA" id="ARBA00011623"/>
    </source>
</evidence>
<comment type="subunit">
    <text evidence="4">The LHC complex of chromophytic algae is composed of fucoxanthin, chlorophyll A and C bound non-covalently by fucoxanthin chlorophyll proteins (FCPs). The ratio of pigments in this LHC is; fucoxanthin: chlorophyll C: chlorophyll A; (0.6-1): (0.1-0.3): (1).</text>
</comment>
<feature type="binding site" evidence="9">
    <location>
        <position position="246"/>
    </location>
    <ligand>
        <name>chlorophyll a</name>
        <dbReference type="ChEBI" id="CHEBI:58416"/>
        <label>1</label>
    </ligand>
</feature>
<evidence type="ECO:0000256" key="6">
    <source>
        <dbReference type="ARBA" id="ARBA00022531"/>
    </source>
</evidence>
<evidence type="ECO:0000256" key="2">
    <source>
        <dbReference type="ARBA" id="ARBA00004229"/>
    </source>
</evidence>
<feature type="binding site" description="axial binding residue" evidence="9">
    <location>
        <position position="196"/>
    </location>
    <ligand>
        <name>chlorophyll b</name>
        <dbReference type="ChEBI" id="CHEBI:61721"/>
        <label>1</label>
    </ligand>
    <ligandPart>
        <name>Mg</name>
        <dbReference type="ChEBI" id="CHEBI:25107"/>
    </ligandPart>
</feature>
<dbReference type="PANTHER" id="PTHR21649">
    <property type="entry name" value="CHLOROPHYLL A/B BINDING PROTEIN"/>
    <property type="match status" value="1"/>
</dbReference>
<feature type="binding site" evidence="9">
    <location>
        <position position="109"/>
    </location>
    <ligand>
        <name>chlorophyll a</name>
        <dbReference type="ChEBI" id="CHEBI:58416"/>
        <label>1</label>
    </ligand>
</feature>
<keyword evidence="11" id="KW-0732">Signal</keyword>
<gene>
    <name evidence="12" type="primary">lhc</name>
</gene>
<dbReference type="GO" id="GO:0016168">
    <property type="term" value="F:chlorophyll binding"/>
    <property type="evidence" value="ECO:0007669"/>
    <property type="project" value="UniProtKB-KW"/>
</dbReference>
<feature type="binding site" evidence="9">
    <location>
        <position position="130"/>
    </location>
    <ligand>
        <name>chlorophyll a</name>
        <dbReference type="ChEBI" id="CHEBI:58416"/>
        <label>1</label>
    </ligand>
</feature>
<evidence type="ECO:0000256" key="10">
    <source>
        <dbReference type="SAM" id="MobiDB-lite"/>
    </source>
</evidence>
<dbReference type="AlphaFoldDB" id="H6WB74"/>
<feature type="binding site" evidence="9">
    <location>
        <position position="229"/>
    </location>
    <ligand>
        <name>chlorophyll a</name>
        <dbReference type="ChEBI" id="CHEBI:58416"/>
        <label>1</label>
    </ligand>
</feature>
<protein>
    <submittedName>
        <fullName evidence="12">Light-harvesting complex protein</fullName>
    </submittedName>
</protein>
<evidence type="ECO:0000256" key="3">
    <source>
        <dbReference type="ARBA" id="ARBA00005933"/>
    </source>
</evidence>
<comment type="function">
    <text evidence="1">The light-harvesting complex (LHC) functions as a light receptor, it captures and delivers excitation energy to photosystems with which it is closely associated. Energy is transferred from the carotenoid and chlorophyll C (or B) to chlorophyll A and the photosynthetic reaction centers where it is used to synthesize ATP and reducing power.</text>
</comment>
<dbReference type="SUPFAM" id="SSF103511">
    <property type="entry name" value="Chlorophyll a-b binding protein"/>
    <property type="match status" value="1"/>
</dbReference>
<dbReference type="Gene3D" id="1.10.3460.10">
    <property type="entry name" value="Chlorophyll a/b binding protein domain"/>
    <property type="match status" value="1"/>
</dbReference>
<dbReference type="GO" id="GO:0030076">
    <property type="term" value="C:light-harvesting complex"/>
    <property type="evidence" value="ECO:0007669"/>
    <property type="project" value="UniProtKB-KW"/>
</dbReference>
<keyword evidence="5" id="KW-0150">Chloroplast</keyword>
<feature type="chain" id="PRO_5003608175" evidence="11">
    <location>
        <begin position="18"/>
        <end position="273"/>
    </location>
</feature>
<keyword evidence="7" id="KW-0934">Plastid</keyword>
<feature type="binding site" description="axial binding residue" evidence="9">
    <location>
        <position position="234"/>
    </location>
    <ligand>
        <name>chlorophyll a</name>
        <dbReference type="ChEBI" id="CHEBI:58416"/>
        <label>5</label>
    </ligand>
    <ligandPart>
        <name>Mg</name>
        <dbReference type="ChEBI" id="CHEBI:25107"/>
    </ligandPart>
</feature>
<dbReference type="Pfam" id="PF00504">
    <property type="entry name" value="Chloroa_b-bind"/>
    <property type="match status" value="1"/>
</dbReference>
<feature type="region of interest" description="Disordered" evidence="10">
    <location>
        <begin position="29"/>
        <end position="92"/>
    </location>
</feature>
<evidence type="ECO:0000256" key="9">
    <source>
        <dbReference type="PIRSR" id="PIRSR601344-1"/>
    </source>
</evidence>
<dbReference type="GO" id="GO:0016020">
    <property type="term" value="C:membrane"/>
    <property type="evidence" value="ECO:0007669"/>
    <property type="project" value="InterPro"/>
</dbReference>
<dbReference type="InterPro" id="IPR001344">
    <property type="entry name" value="Chloro_AB-bd_pln"/>
</dbReference>
<keyword evidence="9" id="KW-0157">Chromophore</keyword>
<reference evidence="12" key="1">
    <citation type="journal article" date="2012" name="Mol. Biol. Evol.">
        <title>Transcriptomic Evidence for the Expression of Horizontally Transferred Algal Nuclear Genes in the Photosynthetic Sea Slug, Elysia chlorotica.</title>
        <authorList>
            <person name="Pierce S.K."/>
            <person name="Fang X."/>
            <person name="Schwartz J.A."/>
            <person name="Jiang X."/>
            <person name="Zhao W."/>
            <person name="Curtis N.E."/>
            <person name="Kocot K.M."/>
            <person name="Yang B."/>
            <person name="Wang J."/>
        </authorList>
    </citation>
    <scope>NUCLEOTIDE SEQUENCE</scope>
</reference>
<proteinExistence type="inferred from homology"/>
<keyword evidence="6" id="KW-0602">Photosynthesis</keyword>
<dbReference type="GO" id="GO:0009765">
    <property type="term" value="P:photosynthesis, light harvesting"/>
    <property type="evidence" value="ECO:0007669"/>
    <property type="project" value="InterPro"/>
</dbReference>
<name>H6WB74_VAULI</name>
<comment type="subcellular location">
    <subcellularLocation>
        <location evidence="2">Plastid</location>
        <location evidence="2">Chloroplast</location>
    </subcellularLocation>
</comment>
<dbReference type="EMBL" id="JQ062393">
    <property type="protein sequence ID" value="AFA52562.1"/>
    <property type="molecule type" value="Genomic_DNA"/>
</dbReference>
<accession>H6WB74</accession>
<feature type="binding site" evidence="9">
    <location>
        <position position="133"/>
    </location>
    <ligand>
        <name>chlorophyll a</name>
        <dbReference type="ChEBI" id="CHEBI:58416"/>
        <label>1</label>
    </ligand>
</feature>
<organism evidence="12">
    <name type="scientific">Vaucheria litorea</name>
    <name type="common">Yellow-green alga</name>
    <dbReference type="NCBI Taxonomy" id="109269"/>
    <lineage>
        <taxon>Eukaryota</taxon>
        <taxon>Sar</taxon>
        <taxon>Stramenopiles</taxon>
        <taxon>Ochrophyta</taxon>
        <taxon>PX clade</taxon>
        <taxon>Xanthophyceae</taxon>
        <taxon>Vaucheriales</taxon>
        <taxon>Vaucheriaceae</taxon>
        <taxon>Vaucheria</taxon>
    </lineage>
</organism>
<evidence type="ECO:0000313" key="12">
    <source>
        <dbReference type="EMBL" id="AFA52562.1"/>
    </source>
</evidence>
<evidence type="ECO:0000256" key="5">
    <source>
        <dbReference type="ARBA" id="ARBA00022528"/>
    </source>
</evidence>
<evidence type="ECO:0000256" key="11">
    <source>
        <dbReference type="SAM" id="SignalP"/>
    </source>
</evidence>
<evidence type="ECO:0000256" key="1">
    <source>
        <dbReference type="ARBA" id="ARBA00004022"/>
    </source>
</evidence>